<proteinExistence type="predicted"/>
<evidence type="ECO:0000313" key="1">
    <source>
        <dbReference type="EMBL" id="KAH1092258.1"/>
    </source>
</evidence>
<dbReference type="AlphaFoldDB" id="A0A9D4A7N9"/>
<gene>
    <name evidence="1" type="ORF">J1N35_019515</name>
</gene>
<dbReference type="EMBL" id="JAIQCV010000006">
    <property type="protein sequence ID" value="KAH1092258.1"/>
    <property type="molecule type" value="Genomic_DNA"/>
</dbReference>
<protein>
    <submittedName>
        <fullName evidence="1">Uncharacterized protein</fullName>
    </submittedName>
</protein>
<reference evidence="1 2" key="1">
    <citation type="journal article" date="2021" name="Plant Biotechnol. J.">
        <title>Multi-omics assisted identification of the key and species-specific regulatory components of drought-tolerant mechanisms in Gossypium stocksii.</title>
        <authorList>
            <person name="Yu D."/>
            <person name="Ke L."/>
            <person name="Zhang D."/>
            <person name="Wu Y."/>
            <person name="Sun Y."/>
            <person name="Mei J."/>
            <person name="Sun J."/>
            <person name="Sun Y."/>
        </authorList>
    </citation>
    <scope>NUCLEOTIDE SEQUENCE [LARGE SCALE GENOMIC DNA]</scope>
    <source>
        <strain evidence="2">cv. E1</strain>
        <tissue evidence="1">Leaf</tissue>
    </source>
</reference>
<keyword evidence="2" id="KW-1185">Reference proteome</keyword>
<name>A0A9D4A7N9_9ROSI</name>
<comment type="caution">
    <text evidence="1">The sequence shown here is derived from an EMBL/GenBank/DDBJ whole genome shotgun (WGS) entry which is preliminary data.</text>
</comment>
<evidence type="ECO:0000313" key="2">
    <source>
        <dbReference type="Proteomes" id="UP000828251"/>
    </source>
</evidence>
<organism evidence="1 2">
    <name type="scientific">Gossypium stocksii</name>
    <dbReference type="NCBI Taxonomy" id="47602"/>
    <lineage>
        <taxon>Eukaryota</taxon>
        <taxon>Viridiplantae</taxon>
        <taxon>Streptophyta</taxon>
        <taxon>Embryophyta</taxon>
        <taxon>Tracheophyta</taxon>
        <taxon>Spermatophyta</taxon>
        <taxon>Magnoliopsida</taxon>
        <taxon>eudicotyledons</taxon>
        <taxon>Gunneridae</taxon>
        <taxon>Pentapetalae</taxon>
        <taxon>rosids</taxon>
        <taxon>malvids</taxon>
        <taxon>Malvales</taxon>
        <taxon>Malvaceae</taxon>
        <taxon>Malvoideae</taxon>
        <taxon>Gossypium</taxon>
    </lineage>
</organism>
<accession>A0A9D4A7N9</accession>
<dbReference type="Proteomes" id="UP000828251">
    <property type="component" value="Unassembled WGS sequence"/>
</dbReference>
<sequence>MKIAGNEANSEKEGKRSDGDRFIMFLAGTREMMVHKWSSLEKSTPINSGWLNRGLDQVVKDGLFLLGEKGRDS</sequence>